<dbReference type="AlphaFoldDB" id="A0AAV5HH06"/>
<protein>
    <submittedName>
        <fullName evidence="1">Uncharacterized protein</fullName>
    </submittedName>
</protein>
<reference evidence="1 2" key="1">
    <citation type="journal article" date="2021" name="Commun. Biol.">
        <title>The genome of Shorea leprosula (Dipterocarpaceae) highlights the ecological relevance of drought in aseasonal tropical rainforests.</title>
        <authorList>
            <person name="Ng K.K.S."/>
            <person name="Kobayashi M.J."/>
            <person name="Fawcett J.A."/>
            <person name="Hatakeyama M."/>
            <person name="Paape T."/>
            <person name="Ng C.H."/>
            <person name="Ang C.C."/>
            <person name="Tnah L.H."/>
            <person name="Lee C.T."/>
            <person name="Nishiyama T."/>
            <person name="Sese J."/>
            <person name="O'Brien M.J."/>
            <person name="Copetti D."/>
            <person name="Mohd Noor M.I."/>
            <person name="Ong R.C."/>
            <person name="Putra M."/>
            <person name="Sireger I.Z."/>
            <person name="Indrioko S."/>
            <person name="Kosugi Y."/>
            <person name="Izuno A."/>
            <person name="Isagi Y."/>
            <person name="Lee S.L."/>
            <person name="Shimizu K.K."/>
        </authorList>
    </citation>
    <scope>NUCLEOTIDE SEQUENCE [LARGE SCALE GENOMIC DNA]</scope>
    <source>
        <strain evidence="1">214</strain>
    </source>
</reference>
<comment type="caution">
    <text evidence="1">The sequence shown here is derived from an EMBL/GenBank/DDBJ whole genome shotgun (WGS) entry which is preliminary data.</text>
</comment>
<evidence type="ECO:0000313" key="2">
    <source>
        <dbReference type="Proteomes" id="UP001054252"/>
    </source>
</evidence>
<accession>A0AAV5HH06</accession>
<dbReference type="Proteomes" id="UP001054252">
    <property type="component" value="Unassembled WGS sequence"/>
</dbReference>
<keyword evidence="2" id="KW-1185">Reference proteome</keyword>
<proteinExistence type="predicted"/>
<evidence type="ECO:0000313" key="1">
    <source>
        <dbReference type="EMBL" id="GKU87918.1"/>
    </source>
</evidence>
<organism evidence="1 2">
    <name type="scientific">Rubroshorea leprosula</name>
    <dbReference type="NCBI Taxonomy" id="152421"/>
    <lineage>
        <taxon>Eukaryota</taxon>
        <taxon>Viridiplantae</taxon>
        <taxon>Streptophyta</taxon>
        <taxon>Embryophyta</taxon>
        <taxon>Tracheophyta</taxon>
        <taxon>Spermatophyta</taxon>
        <taxon>Magnoliopsida</taxon>
        <taxon>eudicotyledons</taxon>
        <taxon>Gunneridae</taxon>
        <taxon>Pentapetalae</taxon>
        <taxon>rosids</taxon>
        <taxon>malvids</taxon>
        <taxon>Malvales</taxon>
        <taxon>Dipterocarpaceae</taxon>
        <taxon>Rubroshorea</taxon>
    </lineage>
</organism>
<dbReference type="EMBL" id="BPVZ01000002">
    <property type="protein sequence ID" value="GKU87918.1"/>
    <property type="molecule type" value="Genomic_DNA"/>
</dbReference>
<name>A0AAV5HH06_9ROSI</name>
<sequence>MLEERTVDWTKLYWEPKLLSWGSFLPEKGAAVQVDDGEEYLKKGRKSFDNDIEDMGVCHLKALGSNSLSDAANGEIALYGIPSHSQMKLGEHNLKKSHVFGQELHL</sequence>
<gene>
    <name evidence="1" type="ORF">SLEP1_g2245</name>
</gene>